<sequence>MHSESKTKKKKKRGQMVLGSFRPGLQSGNYARSIPLQAKITYMGTMFLCLCKLALIAALVTLLTVLVMLLTVFLRAEVTKLDARSSFYNGAVQAGYNSDSVLADAYFKGIRGAINCDDGLLAMLKNGALN</sequence>
<dbReference type="RefSeq" id="XP_018150513.1">
    <property type="nucleotide sequence ID" value="XM_018309541.1"/>
</dbReference>
<proteinExistence type="predicted"/>
<protein>
    <submittedName>
        <fullName evidence="2">Glycosyl hydrolase family 92</fullName>
    </submittedName>
</protein>
<feature type="transmembrane region" description="Helical" evidence="1">
    <location>
        <begin position="53"/>
        <end position="74"/>
    </location>
</feature>
<name>A0A1B7XQF3_COLHI</name>
<evidence type="ECO:0000313" key="3">
    <source>
        <dbReference type="Proteomes" id="UP000092177"/>
    </source>
</evidence>
<gene>
    <name evidence="2" type="ORF">CH63R_14567</name>
</gene>
<dbReference type="AlphaFoldDB" id="A0A1B7XQF3"/>
<organism evidence="2 3">
    <name type="scientific">Colletotrichum higginsianum (strain IMI 349063)</name>
    <name type="common">Crucifer anthracnose fungus</name>
    <dbReference type="NCBI Taxonomy" id="759273"/>
    <lineage>
        <taxon>Eukaryota</taxon>
        <taxon>Fungi</taxon>
        <taxon>Dikarya</taxon>
        <taxon>Ascomycota</taxon>
        <taxon>Pezizomycotina</taxon>
        <taxon>Sordariomycetes</taxon>
        <taxon>Hypocreomycetidae</taxon>
        <taxon>Glomerellales</taxon>
        <taxon>Glomerellaceae</taxon>
        <taxon>Colletotrichum</taxon>
        <taxon>Colletotrichum destructivum species complex</taxon>
    </lineage>
</organism>
<dbReference type="VEuPathDB" id="FungiDB:CH63R_14567"/>
<dbReference type="Proteomes" id="UP000092177">
    <property type="component" value="Chromosome 12"/>
</dbReference>
<evidence type="ECO:0000256" key="1">
    <source>
        <dbReference type="SAM" id="Phobius"/>
    </source>
</evidence>
<keyword evidence="1" id="KW-0472">Membrane</keyword>
<dbReference type="GeneID" id="28873648"/>
<dbReference type="KEGG" id="chig:CH63R_14567"/>
<evidence type="ECO:0000313" key="2">
    <source>
        <dbReference type="EMBL" id="OBR01995.1"/>
    </source>
</evidence>
<keyword evidence="1" id="KW-0812">Transmembrane</keyword>
<keyword evidence="1" id="KW-1133">Transmembrane helix</keyword>
<dbReference type="GO" id="GO:0016787">
    <property type="term" value="F:hydrolase activity"/>
    <property type="evidence" value="ECO:0007669"/>
    <property type="project" value="UniProtKB-KW"/>
</dbReference>
<keyword evidence="3" id="KW-1185">Reference proteome</keyword>
<accession>A0A1B7XQF3</accession>
<dbReference type="EMBL" id="LTAN01000012">
    <property type="protein sequence ID" value="OBR01995.1"/>
    <property type="molecule type" value="Genomic_DNA"/>
</dbReference>
<reference evidence="3" key="1">
    <citation type="journal article" date="2017" name="BMC Genomics">
        <title>Gapless genome assembly of Colletotrichum higginsianum reveals chromosome structure and association of transposable elements with secondary metabolite gene clusters.</title>
        <authorList>
            <person name="Dallery J.-F."/>
            <person name="Lapalu N."/>
            <person name="Zampounis A."/>
            <person name="Pigne S."/>
            <person name="Luyten I."/>
            <person name="Amselem J."/>
            <person name="Wittenberg A.H.J."/>
            <person name="Zhou S."/>
            <person name="de Queiroz M.V."/>
            <person name="Robin G.P."/>
            <person name="Auger A."/>
            <person name="Hainaut M."/>
            <person name="Henrissat B."/>
            <person name="Kim K.-T."/>
            <person name="Lee Y.-H."/>
            <person name="Lespinet O."/>
            <person name="Schwartz D.C."/>
            <person name="Thon M.R."/>
            <person name="O'Connell R.J."/>
        </authorList>
    </citation>
    <scope>NUCLEOTIDE SEQUENCE [LARGE SCALE GENOMIC DNA]</scope>
    <source>
        <strain evidence="3">IMI 349063</strain>
    </source>
</reference>
<comment type="caution">
    <text evidence="2">The sequence shown here is derived from an EMBL/GenBank/DDBJ whole genome shotgun (WGS) entry which is preliminary data.</text>
</comment>
<dbReference type="Gene3D" id="1.20.1050.60">
    <property type="entry name" value="alpha-1,2-mannosidase"/>
    <property type="match status" value="1"/>
</dbReference>
<keyword evidence="2" id="KW-0378">Hydrolase</keyword>